<name>A0A0J1JN30_9GAMM</name>
<protein>
    <submittedName>
        <fullName evidence="1">Uncharacterized protein</fullName>
    </submittedName>
</protein>
<gene>
    <name evidence="1" type="ORF">ABT56_18265</name>
</gene>
<evidence type="ECO:0000313" key="2">
    <source>
        <dbReference type="Proteomes" id="UP000036097"/>
    </source>
</evidence>
<dbReference type="EMBL" id="LDOT01000028">
    <property type="protein sequence ID" value="KLV03647.1"/>
    <property type="molecule type" value="Genomic_DNA"/>
</dbReference>
<accession>A0A0J1JN30</accession>
<dbReference type="Proteomes" id="UP000036097">
    <property type="component" value="Unassembled WGS sequence"/>
</dbReference>
<keyword evidence="2" id="KW-1185">Reference proteome</keyword>
<dbReference type="STRING" id="1195763.ABT56_18265"/>
<dbReference type="AlphaFoldDB" id="A0A0J1JN30"/>
<dbReference type="PATRIC" id="fig|1195763.3.peg.3900"/>
<comment type="caution">
    <text evidence="1">The sequence shown here is derived from an EMBL/GenBank/DDBJ whole genome shotgun (WGS) entry which is preliminary data.</text>
</comment>
<dbReference type="RefSeq" id="WP_047880348.1">
    <property type="nucleotide sequence ID" value="NZ_LDOT01000028.1"/>
</dbReference>
<sequence>MASRFYHPDAIFDDPIQQLVREAHRIVTCHPHQGQLDEKHMVALRSIELGIVSRPRGVYFDEEFLDKLPDALPG</sequence>
<proteinExistence type="predicted"/>
<reference evidence="1 2" key="1">
    <citation type="submission" date="2015-05" db="EMBL/GenBank/DDBJ databases">
        <title>Photobacterium galathea sp. nov.</title>
        <authorList>
            <person name="Machado H."/>
            <person name="Gram L."/>
        </authorList>
    </citation>
    <scope>NUCLEOTIDE SEQUENCE [LARGE SCALE GENOMIC DNA]</scope>
    <source>
        <strain evidence="1 2">CGMCC 1.12159</strain>
    </source>
</reference>
<evidence type="ECO:0000313" key="1">
    <source>
        <dbReference type="EMBL" id="KLV03647.1"/>
    </source>
</evidence>
<organism evidence="1 2">
    <name type="scientific">Photobacterium aquae</name>
    <dbReference type="NCBI Taxonomy" id="1195763"/>
    <lineage>
        <taxon>Bacteria</taxon>
        <taxon>Pseudomonadati</taxon>
        <taxon>Pseudomonadota</taxon>
        <taxon>Gammaproteobacteria</taxon>
        <taxon>Vibrionales</taxon>
        <taxon>Vibrionaceae</taxon>
        <taxon>Photobacterium</taxon>
    </lineage>
</organism>
<dbReference type="OrthoDB" id="9878071at2"/>